<reference evidence="1" key="1">
    <citation type="submission" date="2021-09" db="EMBL/GenBank/DDBJ databases">
        <authorList>
            <consortium name="Pathogen Informatics"/>
        </authorList>
    </citation>
    <scope>NUCLEOTIDE SEQUENCE</scope>
</reference>
<protein>
    <submittedName>
        <fullName evidence="1">Uncharacterized protein</fullName>
    </submittedName>
</protein>
<comment type="caution">
    <text evidence="1">The sequence shown here is derived from an EMBL/GenBank/DDBJ whole genome shotgun (WGS) entry which is preliminary data.</text>
</comment>
<name>A0A8J2LXN1_9BILA</name>
<accession>A0A8J2LXN1</accession>
<dbReference type="OrthoDB" id="5813422at2759"/>
<evidence type="ECO:0000313" key="2">
    <source>
        <dbReference type="Proteomes" id="UP000746747"/>
    </source>
</evidence>
<dbReference type="EMBL" id="CAKAEH010001356">
    <property type="protein sequence ID" value="CAG9535138.1"/>
    <property type="molecule type" value="Genomic_DNA"/>
</dbReference>
<gene>
    <name evidence="1" type="ORF">CJOHNSTONI_LOCUS5207</name>
</gene>
<dbReference type="AlphaFoldDB" id="A0A8J2LXN1"/>
<organism evidence="1 2">
    <name type="scientific">Cercopithifilaria johnstoni</name>
    <dbReference type="NCBI Taxonomy" id="2874296"/>
    <lineage>
        <taxon>Eukaryota</taxon>
        <taxon>Metazoa</taxon>
        <taxon>Ecdysozoa</taxon>
        <taxon>Nematoda</taxon>
        <taxon>Chromadorea</taxon>
        <taxon>Rhabditida</taxon>
        <taxon>Spirurina</taxon>
        <taxon>Spiruromorpha</taxon>
        <taxon>Filarioidea</taxon>
        <taxon>Onchocercidae</taxon>
        <taxon>Cercopithifilaria</taxon>
    </lineage>
</organism>
<evidence type="ECO:0000313" key="1">
    <source>
        <dbReference type="EMBL" id="CAG9535138.1"/>
    </source>
</evidence>
<keyword evidence="2" id="KW-1185">Reference proteome</keyword>
<proteinExistence type="predicted"/>
<dbReference type="Proteomes" id="UP000746747">
    <property type="component" value="Unassembled WGS sequence"/>
</dbReference>
<sequence length="321" mass="36747">MTSSCYFGFDRKPGLNGNSIYLMAAEDCDNNIKTAREITQKELMIDSMKNATNPIAVDIRSNNYSKMCIPDDSDMFISNLGMNHTDKTGNKLTIRDEITNENAKNVAERNIISMYAKPTLNNNYGIINGNWQIKEDNDGMDKFNYHNVQAESAYIGMPNLYNFSNIKGQKNHYNIRPPKFEKYVIEEPIAEQDEDTEYKIPETKEPYKNIINSQQFSDQNDAQTFDNTSEAYTTYNFDVTTIESEYAFNVEQYGNINEEFPYSIESNKAGISANEGNFPNSYTSKTETDGGKDTTSTMIASKQHYIKSYYNANDLSQWNIY</sequence>